<protein>
    <recommendedName>
        <fullName evidence="5">Trm112 family protein</fullName>
    </recommendedName>
</protein>
<dbReference type="SUPFAM" id="SSF158997">
    <property type="entry name" value="Trm112p-like"/>
    <property type="match status" value="1"/>
</dbReference>
<gene>
    <name evidence="2" type="ORF">LJ751_09580</name>
    <name evidence="1" type="ORF">LJ752_11300</name>
</gene>
<sequence length="65" mass="6568">MVRLTADLMAVLRCPVTGSPLEQGDAGLVSTAPDASGHLVRYVLDEGIPVLLASSAVSGESASDT</sequence>
<evidence type="ECO:0000313" key="3">
    <source>
        <dbReference type="Proteomes" id="UP001139168"/>
    </source>
</evidence>
<accession>A0A9X1M1J3</accession>
<evidence type="ECO:0000313" key="1">
    <source>
        <dbReference type="EMBL" id="MCC3266623.1"/>
    </source>
</evidence>
<dbReference type="RefSeq" id="WP_227891433.1">
    <property type="nucleotide sequence ID" value="NZ_CP095461.1"/>
</dbReference>
<proteinExistence type="predicted"/>
<comment type="caution">
    <text evidence="2">The sequence shown here is derived from an EMBL/GenBank/DDBJ whole genome shotgun (WGS) entry which is preliminary data.</text>
</comment>
<reference evidence="2" key="1">
    <citation type="submission" date="2021-10" db="EMBL/GenBank/DDBJ databases">
        <title>Novel species in genus Arthrobacter.</title>
        <authorList>
            <person name="Liu Y."/>
        </authorList>
    </citation>
    <scope>NUCLEOTIDE SEQUENCE</scope>
    <source>
        <strain evidence="1">Zg-Y786</strain>
        <strain evidence="2">Zg-Y809</strain>
    </source>
</reference>
<organism evidence="2 4">
    <name type="scientific">Arthrobacter gengyunqii</name>
    <dbReference type="NCBI Taxonomy" id="2886940"/>
    <lineage>
        <taxon>Bacteria</taxon>
        <taxon>Bacillati</taxon>
        <taxon>Actinomycetota</taxon>
        <taxon>Actinomycetes</taxon>
        <taxon>Micrococcales</taxon>
        <taxon>Micrococcaceae</taxon>
        <taxon>Arthrobacter</taxon>
    </lineage>
</organism>
<keyword evidence="3" id="KW-1185">Reference proteome</keyword>
<dbReference type="Proteomes" id="UP001139264">
    <property type="component" value="Unassembled WGS sequence"/>
</dbReference>
<dbReference type="EMBL" id="JAJFZP010000007">
    <property type="protein sequence ID" value="MCC3269613.1"/>
    <property type="molecule type" value="Genomic_DNA"/>
</dbReference>
<evidence type="ECO:0000313" key="2">
    <source>
        <dbReference type="EMBL" id="MCC3269613.1"/>
    </source>
</evidence>
<evidence type="ECO:0008006" key="5">
    <source>
        <dbReference type="Google" id="ProtNLM"/>
    </source>
</evidence>
<evidence type="ECO:0000313" key="4">
    <source>
        <dbReference type="Proteomes" id="UP001139264"/>
    </source>
</evidence>
<dbReference type="Proteomes" id="UP001139168">
    <property type="component" value="Unassembled WGS sequence"/>
</dbReference>
<dbReference type="AlphaFoldDB" id="A0A9X1M1J3"/>
<name>A0A9X1M1J3_9MICC</name>
<dbReference type="Gene3D" id="2.20.25.10">
    <property type="match status" value="1"/>
</dbReference>
<dbReference type="EMBL" id="JAJFZQ010000006">
    <property type="protein sequence ID" value="MCC3266623.1"/>
    <property type="molecule type" value="Genomic_DNA"/>
</dbReference>